<comment type="function">
    <text evidence="9">Pyrophosphatase that hydrolyzes the non-canonical purine nucleotides inosine triphosphate (ITP), deoxyinosine triphosphate (dITP) as well as 2'-deoxy-N-6-hydroxylaminopurine triphosphate (dHAPTP) and xanthosine 5'-triphosphate (XTP) to their respective monophosphate derivatives. The enzyme does not distinguish between the deoxy- and ribose forms. Probably excludes non-canonical purines from RNA and DNA precursor pools, thus preventing their incorporation into RNA and DNA and avoiding chromosomal lesions.</text>
</comment>
<comment type="subcellular location">
    <subcellularLocation>
        <location evidence="1">Cytoplasm</location>
    </subcellularLocation>
</comment>
<keyword evidence="6" id="KW-0378">Hydrolase</keyword>
<organism evidence="15 16">
    <name type="scientific">Chaetoceros tenuissimus</name>
    <dbReference type="NCBI Taxonomy" id="426638"/>
    <lineage>
        <taxon>Eukaryota</taxon>
        <taxon>Sar</taxon>
        <taxon>Stramenopiles</taxon>
        <taxon>Ochrophyta</taxon>
        <taxon>Bacillariophyta</taxon>
        <taxon>Coscinodiscophyceae</taxon>
        <taxon>Chaetocerotophycidae</taxon>
        <taxon>Chaetocerotales</taxon>
        <taxon>Chaetocerotaceae</taxon>
        <taxon>Chaetoceros</taxon>
    </lineage>
</organism>
<dbReference type="Pfam" id="PF01725">
    <property type="entry name" value="Ham1p_like"/>
    <property type="match status" value="1"/>
</dbReference>
<evidence type="ECO:0000256" key="13">
    <source>
        <dbReference type="ARBA" id="ARBA00093271"/>
    </source>
</evidence>
<evidence type="ECO:0000256" key="5">
    <source>
        <dbReference type="ARBA" id="ARBA00022741"/>
    </source>
</evidence>
<evidence type="ECO:0000256" key="7">
    <source>
        <dbReference type="ARBA" id="ARBA00022842"/>
    </source>
</evidence>
<proteinExistence type="inferred from homology"/>
<dbReference type="CDD" id="cd00515">
    <property type="entry name" value="HAM1"/>
    <property type="match status" value="1"/>
</dbReference>
<dbReference type="Gene3D" id="3.90.950.10">
    <property type="match status" value="1"/>
</dbReference>
<dbReference type="PANTHER" id="PTHR11067">
    <property type="entry name" value="INOSINE TRIPHOSPHATE PYROPHOSPHATASE/HAM1 PROTEIN"/>
    <property type="match status" value="1"/>
</dbReference>
<keyword evidence="7" id="KW-0460">Magnesium</keyword>
<evidence type="ECO:0000256" key="3">
    <source>
        <dbReference type="ARBA" id="ARBA00022490"/>
    </source>
</evidence>
<keyword evidence="3" id="KW-0963">Cytoplasm</keyword>
<evidence type="ECO:0000256" key="6">
    <source>
        <dbReference type="ARBA" id="ARBA00022801"/>
    </source>
</evidence>
<dbReference type="GO" id="GO:0009117">
    <property type="term" value="P:nucleotide metabolic process"/>
    <property type="evidence" value="ECO:0007669"/>
    <property type="project" value="UniProtKB-KW"/>
</dbReference>
<dbReference type="EMBL" id="BLLK01000022">
    <property type="protein sequence ID" value="GFH45681.1"/>
    <property type="molecule type" value="Genomic_DNA"/>
</dbReference>
<evidence type="ECO:0000313" key="15">
    <source>
        <dbReference type="EMBL" id="GFH45681.1"/>
    </source>
</evidence>
<dbReference type="EC" id="3.6.1.66" evidence="10"/>
<comment type="catalytic activity">
    <reaction evidence="12">
        <text>dITP + H2O = dIMP + diphosphate + H(+)</text>
        <dbReference type="Rhea" id="RHEA:28342"/>
        <dbReference type="ChEBI" id="CHEBI:15377"/>
        <dbReference type="ChEBI" id="CHEBI:15378"/>
        <dbReference type="ChEBI" id="CHEBI:33019"/>
        <dbReference type="ChEBI" id="CHEBI:61194"/>
        <dbReference type="ChEBI" id="CHEBI:61382"/>
        <dbReference type="EC" id="3.6.1.66"/>
    </reaction>
    <physiologicalReaction direction="left-to-right" evidence="12">
        <dbReference type="Rhea" id="RHEA:28343"/>
    </physiologicalReaction>
</comment>
<dbReference type="GO" id="GO:0009143">
    <property type="term" value="P:nucleoside triphosphate catabolic process"/>
    <property type="evidence" value="ECO:0007669"/>
    <property type="project" value="InterPro"/>
</dbReference>
<evidence type="ECO:0000256" key="11">
    <source>
        <dbReference type="ARBA" id="ARBA00093218"/>
    </source>
</evidence>
<dbReference type="GO" id="GO:0046872">
    <property type="term" value="F:metal ion binding"/>
    <property type="evidence" value="ECO:0007669"/>
    <property type="project" value="UniProtKB-KW"/>
</dbReference>
<evidence type="ECO:0000256" key="4">
    <source>
        <dbReference type="ARBA" id="ARBA00022723"/>
    </source>
</evidence>
<dbReference type="GO" id="GO:0036220">
    <property type="term" value="F:ITP diphosphatase activity"/>
    <property type="evidence" value="ECO:0007669"/>
    <property type="project" value="UniProtKB-EC"/>
</dbReference>
<keyword evidence="16" id="KW-1185">Reference proteome</keyword>
<dbReference type="InterPro" id="IPR002637">
    <property type="entry name" value="RdgB/HAM1"/>
</dbReference>
<evidence type="ECO:0000256" key="10">
    <source>
        <dbReference type="ARBA" id="ARBA00066468"/>
    </source>
</evidence>
<keyword evidence="14" id="KW-0732">Signal</keyword>
<comment type="caution">
    <text evidence="15">The sequence shown here is derived from an EMBL/GenBank/DDBJ whole genome shotgun (WGS) entry which is preliminary data.</text>
</comment>
<dbReference type="AlphaFoldDB" id="A0AAD3CIW7"/>
<comment type="similarity">
    <text evidence="2">Belongs to the HAM1 NTPase family.</text>
</comment>
<sequence length="269" mass="29258">MINKKTILVALLTLPCTAAFVNGPKAQHGVSLSGAANEKEEGSFNQLNISFVTGNDMKAREMNKILAEHGATKGPDPETSLVNLKVLNVDLPEIQEVSTEAIAKSKVILASQLANGPCVVEDTSLQFKALGGMPGPYIKWFQQTLKSEGLYNLLLAYEDKSAVAVCTLAFCPYPHADPVLFTGRCQGKIVAPVEGRGFGWDSIFVPDGCDRPFSMMSTEEKNEKSHRGKAVRQWADWLGANQPELYERQNGKVAVGHKGLNFKGTYAEE</sequence>
<accession>A0AAD3CIW7</accession>
<keyword evidence="4" id="KW-0479">Metal-binding</keyword>
<dbReference type="GO" id="GO:0005737">
    <property type="term" value="C:cytoplasm"/>
    <property type="evidence" value="ECO:0007669"/>
    <property type="project" value="UniProtKB-SubCell"/>
</dbReference>
<evidence type="ECO:0000256" key="14">
    <source>
        <dbReference type="SAM" id="SignalP"/>
    </source>
</evidence>
<comment type="catalytic activity">
    <reaction evidence="13">
        <text>N(6)-hydroxy-dATP + H2O = N(6)-hydroxy-dAMP + diphosphate + H(+)</text>
        <dbReference type="Rhea" id="RHEA:83971"/>
        <dbReference type="ChEBI" id="CHEBI:15377"/>
        <dbReference type="ChEBI" id="CHEBI:15378"/>
        <dbReference type="ChEBI" id="CHEBI:33019"/>
        <dbReference type="ChEBI" id="CHEBI:233529"/>
        <dbReference type="ChEBI" id="CHEBI:233530"/>
    </reaction>
    <physiologicalReaction direction="left-to-right" evidence="13">
        <dbReference type="Rhea" id="RHEA:83972"/>
    </physiologicalReaction>
</comment>
<evidence type="ECO:0000256" key="12">
    <source>
        <dbReference type="ARBA" id="ARBA00093255"/>
    </source>
</evidence>
<evidence type="ECO:0000256" key="8">
    <source>
        <dbReference type="ARBA" id="ARBA00023080"/>
    </source>
</evidence>
<dbReference type="InterPro" id="IPR029001">
    <property type="entry name" value="ITPase-like_fam"/>
</dbReference>
<reference evidence="15 16" key="1">
    <citation type="journal article" date="2021" name="Sci. Rep.">
        <title>The genome of the diatom Chaetoceros tenuissimus carries an ancient integrated fragment of an extant virus.</title>
        <authorList>
            <person name="Hongo Y."/>
            <person name="Kimura K."/>
            <person name="Takaki Y."/>
            <person name="Yoshida Y."/>
            <person name="Baba S."/>
            <person name="Kobayashi G."/>
            <person name="Nagasaki K."/>
            <person name="Hano T."/>
            <person name="Tomaru Y."/>
        </authorList>
    </citation>
    <scope>NUCLEOTIDE SEQUENCE [LARGE SCALE GENOMIC DNA]</scope>
    <source>
        <strain evidence="15 16">NIES-3715</strain>
    </source>
</reference>
<feature type="signal peptide" evidence="14">
    <location>
        <begin position="1"/>
        <end position="19"/>
    </location>
</feature>
<dbReference type="GO" id="GO:0000166">
    <property type="term" value="F:nucleotide binding"/>
    <property type="evidence" value="ECO:0007669"/>
    <property type="project" value="UniProtKB-KW"/>
</dbReference>
<evidence type="ECO:0000256" key="2">
    <source>
        <dbReference type="ARBA" id="ARBA00008023"/>
    </source>
</evidence>
<protein>
    <recommendedName>
        <fullName evidence="10">XTP/dITP diphosphatase</fullName>
        <ecNumber evidence="10">3.6.1.66</ecNumber>
    </recommendedName>
</protein>
<feature type="chain" id="PRO_5041940937" description="XTP/dITP diphosphatase" evidence="14">
    <location>
        <begin position="20"/>
        <end position="269"/>
    </location>
</feature>
<name>A0AAD3CIW7_9STRA</name>
<dbReference type="SUPFAM" id="SSF52972">
    <property type="entry name" value="ITPase-like"/>
    <property type="match status" value="1"/>
</dbReference>
<keyword evidence="5" id="KW-0547">Nucleotide-binding</keyword>
<dbReference type="PANTHER" id="PTHR11067:SF9">
    <property type="entry name" value="INOSINE TRIPHOSPHATE PYROPHOSPHATASE"/>
    <property type="match status" value="1"/>
</dbReference>
<dbReference type="FunFam" id="3.90.950.10:FF:000003">
    <property type="entry name" value="Inosine triphosphate pyrophosphatase"/>
    <property type="match status" value="1"/>
</dbReference>
<evidence type="ECO:0000256" key="1">
    <source>
        <dbReference type="ARBA" id="ARBA00004496"/>
    </source>
</evidence>
<evidence type="ECO:0000313" key="16">
    <source>
        <dbReference type="Proteomes" id="UP001054902"/>
    </source>
</evidence>
<evidence type="ECO:0000256" key="9">
    <source>
        <dbReference type="ARBA" id="ARBA00054940"/>
    </source>
</evidence>
<keyword evidence="8" id="KW-0546">Nucleotide metabolism</keyword>
<gene>
    <name evidence="15" type="ORF">CTEN210_02155</name>
</gene>
<dbReference type="Proteomes" id="UP001054902">
    <property type="component" value="Unassembled WGS sequence"/>
</dbReference>
<comment type="catalytic activity">
    <reaction evidence="11">
        <text>ITP + H2O = IMP + diphosphate + H(+)</text>
        <dbReference type="Rhea" id="RHEA:29399"/>
        <dbReference type="ChEBI" id="CHEBI:15377"/>
        <dbReference type="ChEBI" id="CHEBI:15378"/>
        <dbReference type="ChEBI" id="CHEBI:33019"/>
        <dbReference type="ChEBI" id="CHEBI:58053"/>
        <dbReference type="ChEBI" id="CHEBI:61402"/>
        <dbReference type="EC" id="3.6.1.66"/>
    </reaction>
    <physiologicalReaction direction="left-to-right" evidence="11">
        <dbReference type="Rhea" id="RHEA:29400"/>
    </physiologicalReaction>
</comment>